<keyword evidence="1" id="KW-0472">Membrane</keyword>
<accession>A0A4U8URB3</accession>
<proteinExistence type="predicted"/>
<organism evidence="2 3">
    <name type="scientific">Steinernema carpocapsae</name>
    <name type="common">Entomopathogenic nematode</name>
    <dbReference type="NCBI Taxonomy" id="34508"/>
    <lineage>
        <taxon>Eukaryota</taxon>
        <taxon>Metazoa</taxon>
        <taxon>Ecdysozoa</taxon>
        <taxon>Nematoda</taxon>
        <taxon>Chromadorea</taxon>
        <taxon>Rhabditida</taxon>
        <taxon>Tylenchina</taxon>
        <taxon>Panagrolaimomorpha</taxon>
        <taxon>Strongyloidoidea</taxon>
        <taxon>Steinernematidae</taxon>
        <taxon>Steinernema</taxon>
    </lineage>
</organism>
<gene>
    <name evidence="2" type="ORF">L596_003000</name>
</gene>
<comment type="caution">
    <text evidence="2">The sequence shown here is derived from an EMBL/GenBank/DDBJ whole genome shotgun (WGS) entry which is preliminary data.</text>
</comment>
<evidence type="ECO:0000313" key="2">
    <source>
        <dbReference type="EMBL" id="TMS35641.1"/>
    </source>
</evidence>
<dbReference type="AlphaFoldDB" id="A0A4U8URB3"/>
<dbReference type="EMBL" id="AZBU02000001">
    <property type="protein sequence ID" value="TMS35641.1"/>
    <property type="molecule type" value="Genomic_DNA"/>
</dbReference>
<sequence length="121" mass="14483">MDTFVALHLNGTEVQDHFFLDELRAAKEAKLLSNQELREENWRKFLFTFWVIFGVYLLASFVWIVFSIYYYRRQKSVCKQRESEYSLTKLLERQRLLHLYNNVSVNCENMDDANQGASETN</sequence>
<dbReference type="EMBL" id="CM016762">
    <property type="protein sequence ID" value="TMS35641.1"/>
    <property type="molecule type" value="Genomic_DNA"/>
</dbReference>
<keyword evidence="1" id="KW-1133">Transmembrane helix</keyword>
<feature type="transmembrane region" description="Helical" evidence="1">
    <location>
        <begin position="47"/>
        <end position="71"/>
    </location>
</feature>
<reference evidence="2 3" key="2">
    <citation type="journal article" date="2019" name="G3 (Bethesda)">
        <title>Hybrid Assembly of the Genome of the Entomopathogenic Nematode Steinernema carpocapsae Identifies the X-Chromosome.</title>
        <authorList>
            <person name="Serra L."/>
            <person name="Macchietto M."/>
            <person name="Macias-Munoz A."/>
            <person name="McGill C.J."/>
            <person name="Rodriguez I.M."/>
            <person name="Rodriguez B."/>
            <person name="Murad R."/>
            <person name="Mortazavi A."/>
        </authorList>
    </citation>
    <scope>NUCLEOTIDE SEQUENCE [LARGE SCALE GENOMIC DNA]</scope>
    <source>
        <strain evidence="2 3">ALL</strain>
    </source>
</reference>
<protein>
    <submittedName>
        <fullName evidence="2">Uncharacterized protein</fullName>
    </submittedName>
</protein>
<dbReference type="Proteomes" id="UP000298663">
    <property type="component" value="Chromosome X"/>
</dbReference>
<reference evidence="2 3" key="1">
    <citation type="journal article" date="2015" name="Genome Biol.">
        <title>Comparative genomics of Steinernema reveals deeply conserved gene regulatory networks.</title>
        <authorList>
            <person name="Dillman A.R."/>
            <person name="Macchietto M."/>
            <person name="Porter C.F."/>
            <person name="Rogers A."/>
            <person name="Williams B."/>
            <person name="Antoshechkin I."/>
            <person name="Lee M.M."/>
            <person name="Goodwin Z."/>
            <person name="Lu X."/>
            <person name="Lewis E.E."/>
            <person name="Goodrich-Blair H."/>
            <person name="Stock S.P."/>
            <person name="Adams B.J."/>
            <person name="Sternberg P.W."/>
            <person name="Mortazavi A."/>
        </authorList>
    </citation>
    <scope>NUCLEOTIDE SEQUENCE [LARGE SCALE GENOMIC DNA]</scope>
    <source>
        <strain evidence="2 3">ALL</strain>
    </source>
</reference>
<name>A0A4U8URB3_STECR</name>
<keyword evidence="1" id="KW-0812">Transmembrane</keyword>
<dbReference type="OrthoDB" id="10437645at2759"/>
<evidence type="ECO:0000313" key="3">
    <source>
        <dbReference type="Proteomes" id="UP000298663"/>
    </source>
</evidence>
<keyword evidence="3" id="KW-1185">Reference proteome</keyword>
<evidence type="ECO:0000256" key="1">
    <source>
        <dbReference type="SAM" id="Phobius"/>
    </source>
</evidence>